<dbReference type="InterPro" id="IPR045864">
    <property type="entry name" value="aa-tRNA-synth_II/BPL/LPL"/>
</dbReference>
<dbReference type="EC" id="6.3.4.15" evidence="3"/>
<dbReference type="RefSeq" id="WP_264485465.1">
    <property type="nucleotide sequence ID" value="NZ_JAPDDT010000001.1"/>
</dbReference>
<gene>
    <name evidence="3" type="ORF">OKA05_02255</name>
</gene>
<name>A0ABT3GCL2_9BACT</name>
<dbReference type="NCBIfam" id="TIGR00121">
    <property type="entry name" value="birA_ligase"/>
    <property type="match status" value="1"/>
</dbReference>
<dbReference type="InterPro" id="IPR004408">
    <property type="entry name" value="Biotin_CoA_COase_ligase"/>
</dbReference>
<accession>A0ABT3GCL2</accession>
<dbReference type="PANTHER" id="PTHR12835:SF5">
    <property type="entry name" value="BIOTIN--PROTEIN LIGASE"/>
    <property type="match status" value="1"/>
</dbReference>
<dbReference type="PROSITE" id="PS51733">
    <property type="entry name" value="BPL_LPL_CATALYTIC"/>
    <property type="match status" value="1"/>
</dbReference>
<dbReference type="CDD" id="cd16442">
    <property type="entry name" value="BPL"/>
    <property type="match status" value="1"/>
</dbReference>
<keyword evidence="4" id="KW-1185">Reference proteome</keyword>
<feature type="domain" description="BPL/LPL catalytic" evidence="2">
    <location>
        <begin position="15"/>
        <end position="184"/>
    </location>
</feature>
<dbReference type="InterPro" id="IPR004143">
    <property type="entry name" value="BPL_LPL_catalytic"/>
</dbReference>
<protein>
    <submittedName>
        <fullName evidence="3">Biotin--[acetyl-CoA-carboxylase] ligase</fullName>
        <ecNumber evidence="3">6.3.4.15</ecNumber>
    </submittedName>
</protein>
<dbReference type="GO" id="GO:0004077">
    <property type="term" value="F:biotin--[biotin carboxyl-carrier protein] ligase activity"/>
    <property type="evidence" value="ECO:0007669"/>
    <property type="project" value="UniProtKB-EC"/>
</dbReference>
<dbReference type="Gene3D" id="3.30.930.10">
    <property type="entry name" value="Bira Bifunctional Protein, Domain 2"/>
    <property type="match status" value="1"/>
</dbReference>
<evidence type="ECO:0000313" key="4">
    <source>
        <dbReference type="Proteomes" id="UP001320876"/>
    </source>
</evidence>
<evidence type="ECO:0000256" key="1">
    <source>
        <dbReference type="ARBA" id="ARBA00022598"/>
    </source>
</evidence>
<keyword evidence="1 3" id="KW-0436">Ligase</keyword>
<dbReference type="Gene3D" id="2.30.30.100">
    <property type="match status" value="1"/>
</dbReference>
<dbReference type="SUPFAM" id="SSF55681">
    <property type="entry name" value="Class II aaRS and biotin synthetases"/>
    <property type="match status" value="1"/>
</dbReference>
<evidence type="ECO:0000259" key="2">
    <source>
        <dbReference type="PROSITE" id="PS51733"/>
    </source>
</evidence>
<proteinExistence type="predicted"/>
<comment type="caution">
    <text evidence="3">The sequence shown here is derived from an EMBL/GenBank/DDBJ whole genome shotgun (WGS) entry which is preliminary data.</text>
</comment>
<reference evidence="3 4" key="1">
    <citation type="submission" date="2022-10" db="EMBL/GenBank/DDBJ databases">
        <title>Luteolibacter arcticus strain CCTCC AB 2014275, whole genome shotgun sequencing project.</title>
        <authorList>
            <person name="Zhao G."/>
            <person name="Shen L."/>
        </authorList>
    </citation>
    <scope>NUCLEOTIDE SEQUENCE [LARGE SCALE GENOMIC DNA]</scope>
    <source>
        <strain evidence="3 4">CCTCC AB 2014275</strain>
    </source>
</reference>
<dbReference type="PANTHER" id="PTHR12835">
    <property type="entry name" value="BIOTIN PROTEIN LIGASE"/>
    <property type="match status" value="1"/>
</dbReference>
<evidence type="ECO:0000313" key="3">
    <source>
        <dbReference type="EMBL" id="MCW1921356.1"/>
    </source>
</evidence>
<sequence>MSPMWQEAELPAGFRLDFRESTGSTNDDVREAARTGASAGLVVVAERQQAGRGRRGAAWICPPGEGLAFSVLLRPSEPKSLWPRLSLAAGLAVAEGLDRHGVAAEVKWPNDVWIGGKKIAGILVEAGEDFVTVGIGINVGVTNFPEMLAASATSLALECGDAPELPLVLASVLERLPVWEAKIGADFDELLRRFRERCALTGKQIRLTCADGVLAGEAAGIGDGGELLIRTPEGIRRIVQAEEIRLAEG</sequence>
<dbReference type="Proteomes" id="UP001320876">
    <property type="component" value="Unassembled WGS sequence"/>
</dbReference>
<organism evidence="3 4">
    <name type="scientific">Luteolibacter arcticus</name>
    <dbReference type="NCBI Taxonomy" id="1581411"/>
    <lineage>
        <taxon>Bacteria</taxon>
        <taxon>Pseudomonadati</taxon>
        <taxon>Verrucomicrobiota</taxon>
        <taxon>Verrucomicrobiia</taxon>
        <taxon>Verrucomicrobiales</taxon>
        <taxon>Verrucomicrobiaceae</taxon>
        <taxon>Luteolibacter</taxon>
    </lineage>
</organism>
<dbReference type="EMBL" id="JAPDDT010000001">
    <property type="protein sequence ID" value="MCW1921356.1"/>
    <property type="molecule type" value="Genomic_DNA"/>
</dbReference>
<dbReference type="Pfam" id="PF03099">
    <property type="entry name" value="BPL_LplA_LipB"/>
    <property type="match status" value="1"/>
</dbReference>